<dbReference type="Pfam" id="PF17664">
    <property type="entry name" value="HOATZ-like"/>
    <property type="match status" value="1"/>
</dbReference>
<accession>A0A8T2ITV3</accession>
<dbReference type="EMBL" id="JAACNH010000008">
    <property type="protein sequence ID" value="KAG8434490.1"/>
    <property type="molecule type" value="Genomic_DNA"/>
</dbReference>
<evidence type="ECO:0000256" key="1">
    <source>
        <dbReference type="ARBA" id="ARBA00023451"/>
    </source>
</evidence>
<keyword evidence="4" id="KW-1185">Reference proteome</keyword>
<dbReference type="PANTHER" id="PTHR47231">
    <property type="entry name" value="UPF0722 PROTEIN C11ORF88"/>
    <property type="match status" value="1"/>
</dbReference>
<dbReference type="PANTHER" id="PTHR47231:SF1">
    <property type="entry name" value="CILIA- AND FLAGELLA-ASSOCIATED PROTEIN HOATZ"/>
    <property type="match status" value="1"/>
</dbReference>
<feature type="non-terminal residue" evidence="3">
    <location>
        <position position="1"/>
    </location>
</feature>
<dbReference type="OrthoDB" id="10004365at2759"/>
<reference evidence="3" key="1">
    <citation type="thesis" date="2020" institute="ProQuest LLC" country="789 East Eisenhower Parkway, Ann Arbor, MI, USA">
        <title>Comparative Genomics and Chromosome Evolution.</title>
        <authorList>
            <person name="Mudd A.B."/>
        </authorList>
    </citation>
    <scope>NUCLEOTIDE SEQUENCE</scope>
    <source>
        <strain evidence="3">Female2</strain>
        <tissue evidence="3">Blood</tissue>
    </source>
</reference>
<protein>
    <recommendedName>
        <fullName evidence="2">Cilia- and flagella-associated protein HOATZ</fullName>
    </recommendedName>
</protein>
<name>A0A8T2ITV3_9PIPI</name>
<gene>
    <name evidence="3" type="ORF">GDO86_012751</name>
</gene>
<sequence length="140" mass="16240">YQVFAGSSERDVNLCKLFWNSVTLQPPLESRLVSGEIQQRLKGAGEPRLSKTVVPQQPMENFKNKCFNFDIQREQYLQEKSLYLNKVSLKNYSSFLLPANHEDKEAISRENKLKTTEKRSMSLSNDTDLLEEIRAVQQLE</sequence>
<evidence type="ECO:0000256" key="2">
    <source>
        <dbReference type="ARBA" id="ARBA00023657"/>
    </source>
</evidence>
<dbReference type="AlphaFoldDB" id="A0A8T2ITV3"/>
<dbReference type="Proteomes" id="UP000812440">
    <property type="component" value="Chromosome 7"/>
</dbReference>
<comment type="caution">
    <text evidence="3">The sequence shown here is derived from an EMBL/GenBank/DDBJ whole genome shotgun (WGS) entry which is preliminary data.</text>
</comment>
<evidence type="ECO:0000313" key="4">
    <source>
        <dbReference type="Proteomes" id="UP000812440"/>
    </source>
</evidence>
<dbReference type="InterPro" id="IPR040681">
    <property type="entry name" value="HOATZ-like"/>
</dbReference>
<proteinExistence type="inferred from homology"/>
<organism evidence="3 4">
    <name type="scientific">Hymenochirus boettgeri</name>
    <name type="common">Congo dwarf clawed frog</name>
    <dbReference type="NCBI Taxonomy" id="247094"/>
    <lineage>
        <taxon>Eukaryota</taxon>
        <taxon>Metazoa</taxon>
        <taxon>Chordata</taxon>
        <taxon>Craniata</taxon>
        <taxon>Vertebrata</taxon>
        <taxon>Euteleostomi</taxon>
        <taxon>Amphibia</taxon>
        <taxon>Batrachia</taxon>
        <taxon>Anura</taxon>
        <taxon>Pipoidea</taxon>
        <taxon>Pipidae</taxon>
        <taxon>Pipinae</taxon>
        <taxon>Hymenochirus</taxon>
    </lineage>
</organism>
<evidence type="ECO:0000313" key="3">
    <source>
        <dbReference type="EMBL" id="KAG8434490.1"/>
    </source>
</evidence>
<comment type="similarity">
    <text evidence="1">Belongs to the HOATZ family.</text>
</comment>
<dbReference type="GO" id="GO:0060271">
    <property type="term" value="P:cilium assembly"/>
    <property type="evidence" value="ECO:0007669"/>
    <property type="project" value="InterPro"/>
</dbReference>